<comment type="caution">
    <text evidence="8">The sequence shown here is derived from an EMBL/GenBank/DDBJ whole genome shotgun (WGS) entry which is preliminary data.</text>
</comment>
<gene>
    <name evidence="8" type="ORF">GCM10017559_12030</name>
</gene>
<dbReference type="Proteomes" id="UP001499930">
    <property type="component" value="Unassembled WGS sequence"/>
</dbReference>
<sequence length="361" mass="37548">MPYTVQGVVARGKGEPVSLETVIVPDPGPGEAVVTVQACGVCHTDLHYREGGINDEFPFLLGHEAAGVVEAVGEGVTEVAPGDFVILNWRAVCGNCRACLRGRPWYCFATHNASQAMTLEDGTPLSPALGIGAFVEKTLVAAGQCTKVDPSAPAKVAGLLGCGVMAGLGAAINTGGVGRGDSVAVIGCGGVGDAAILGARLAGASKIIAVDVDDRKLGWATEFGATHTVNSRTQDVVETVKELTGGNGADVVIEAVGRPETYKQAFYARDLAGTVVLVGVPTPEMTLELPLIDVFGRGGALKSSWYGDCLPSRDFPMLIDLYLQGRLDLDRFVSETIGLGDVEEAFARMHRGEVLRSVVIL</sequence>
<dbReference type="InterPro" id="IPR017816">
    <property type="entry name" value="MycoS_dep_FDH"/>
</dbReference>
<dbReference type="SUPFAM" id="SSF51735">
    <property type="entry name" value="NAD(P)-binding Rossmann-fold domains"/>
    <property type="match status" value="1"/>
</dbReference>
<dbReference type="RefSeq" id="WP_344889518.1">
    <property type="nucleotide sequence ID" value="NZ_BAAAWD010000006.1"/>
</dbReference>
<dbReference type="Gene3D" id="3.90.180.10">
    <property type="entry name" value="Medium-chain alcohol dehydrogenases, catalytic domain"/>
    <property type="match status" value="1"/>
</dbReference>
<dbReference type="SMART" id="SM00829">
    <property type="entry name" value="PKS_ER"/>
    <property type="match status" value="1"/>
</dbReference>
<name>A0ABN3XTN2_9ACTN</name>
<dbReference type="CDD" id="cd08279">
    <property type="entry name" value="Zn_ADH_class_III"/>
    <property type="match status" value="1"/>
</dbReference>
<dbReference type="InterPro" id="IPR013149">
    <property type="entry name" value="ADH-like_C"/>
</dbReference>
<organism evidence="8 9">
    <name type="scientific">Streptosporangium longisporum</name>
    <dbReference type="NCBI Taxonomy" id="46187"/>
    <lineage>
        <taxon>Bacteria</taxon>
        <taxon>Bacillati</taxon>
        <taxon>Actinomycetota</taxon>
        <taxon>Actinomycetes</taxon>
        <taxon>Streptosporangiales</taxon>
        <taxon>Streptosporangiaceae</taxon>
        <taxon>Streptosporangium</taxon>
    </lineage>
</organism>
<evidence type="ECO:0000256" key="1">
    <source>
        <dbReference type="ARBA" id="ARBA00008072"/>
    </source>
</evidence>
<evidence type="ECO:0000313" key="8">
    <source>
        <dbReference type="EMBL" id="GAA2993347.1"/>
    </source>
</evidence>
<keyword evidence="9" id="KW-1185">Reference proteome</keyword>
<keyword evidence="2 6" id="KW-0479">Metal-binding</keyword>
<comment type="similarity">
    <text evidence="1 6">Belongs to the zinc-containing alcohol dehydrogenase family.</text>
</comment>
<reference evidence="8 9" key="1">
    <citation type="journal article" date="2019" name="Int. J. Syst. Evol. Microbiol.">
        <title>The Global Catalogue of Microorganisms (GCM) 10K type strain sequencing project: providing services to taxonomists for standard genome sequencing and annotation.</title>
        <authorList>
            <consortium name="The Broad Institute Genomics Platform"/>
            <consortium name="The Broad Institute Genome Sequencing Center for Infectious Disease"/>
            <person name="Wu L."/>
            <person name="Ma J."/>
        </authorList>
    </citation>
    <scope>NUCLEOTIDE SEQUENCE [LARGE SCALE GENOMIC DNA]</scope>
    <source>
        <strain evidence="8 9">JCM 3106</strain>
    </source>
</reference>
<evidence type="ECO:0000259" key="7">
    <source>
        <dbReference type="SMART" id="SM00829"/>
    </source>
</evidence>
<evidence type="ECO:0000256" key="2">
    <source>
        <dbReference type="ARBA" id="ARBA00022723"/>
    </source>
</evidence>
<dbReference type="PANTHER" id="PTHR43880">
    <property type="entry name" value="ALCOHOL DEHYDROGENASE"/>
    <property type="match status" value="1"/>
</dbReference>
<proteinExistence type="inferred from homology"/>
<accession>A0ABN3XTN2</accession>
<keyword evidence="4" id="KW-0560">Oxidoreductase</keyword>
<evidence type="ECO:0000313" key="9">
    <source>
        <dbReference type="Proteomes" id="UP001499930"/>
    </source>
</evidence>
<evidence type="ECO:0000256" key="3">
    <source>
        <dbReference type="ARBA" id="ARBA00022833"/>
    </source>
</evidence>
<dbReference type="InterPro" id="IPR020843">
    <property type="entry name" value="ER"/>
</dbReference>
<keyword evidence="3 6" id="KW-0862">Zinc</keyword>
<dbReference type="PANTHER" id="PTHR43880:SF12">
    <property type="entry name" value="ALCOHOL DEHYDROGENASE CLASS-3"/>
    <property type="match status" value="1"/>
</dbReference>
<protein>
    <submittedName>
        <fullName evidence="8">S-(Hydroxymethyl)mycothiol dehydrogenase</fullName>
    </submittedName>
</protein>
<dbReference type="InterPro" id="IPR036291">
    <property type="entry name" value="NAD(P)-bd_dom_sf"/>
</dbReference>
<keyword evidence="5" id="KW-0520">NAD</keyword>
<dbReference type="PROSITE" id="PS00059">
    <property type="entry name" value="ADH_ZINC"/>
    <property type="match status" value="1"/>
</dbReference>
<dbReference type="Gene3D" id="3.40.50.720">
    <property type="entry name" value="NAD(P)-binding Rossmann-like Domain"/>
    <property type="match status" value="1"/>
</dbReference>
<dbReference type="SUPFAM" id="SSF50129">
    <property type="entry name" value="GroES-like"/>
    <property type="match status" value="2"/>
</dbReference>
<dbReference type="InterPro" id="IPR011032">
    <property type="entry name" value="GroES-like_sf"/>
</dbReference>
<evidence type="ECO:0000256" key="6">
    <source>
        <dbReference type="RuleBase" id="RU361277"/>
    </source>
</evidence>
<dbReference type="InterPro" id="IPR013154">
    <property type="entry name" value="ADH-like_N"/>
</dbReference>
<dbReference type="InterPro" id="IPR002328">
    <property type="entry name" value="ADH_Zn_CS"/>
</dbReference>
<evidence type="ECO:0000256" key="5">
    <source>
        <dbReference type="ARBA" id="ARBA00023027"/>
    </source>
</evidence>
<dbReference type="NCBIfam" id="TIGR03451">
    <property type="entry name" value="mycoS_dep_FDH"/>
    <property type="match status" value="1"/>
</dbReference>
<feature type="domain" description="Enoyl reductase (ER)" evidence="7">
    <location>
        <begin position="14"/>
        <end position="359"/>
    </location>
</feature>
<evidence type="ECO:0000256" key="4">
    <source>
        <dbReference type="ARBA" id="ARBA00023002"/>
    </source>
</evidence>
<dbReference type="EMBL" id="BAAAWD010000006">
    <property type="protein sequence ID" value="GAA2993347.1"/>
    <property type="molecule type" value="Genomic_DNA"/>
</dbReference>
<dbReference type="Pfam" id="PF00107">
    <property type="entry name" value="ADH_zinc_N"/>
    <property type="match status" value="1"/>
</dbReference>
<dbReference type="Pfam" id="PF08240">
    <property type="entry name" value="ADH_N"/>
    <property type="match status" value="1"/>
</dbReference>
<comment type="cofactor">
    <cofactor evidence="6">
        <name>Zn(2+)</name>
        <dbReference type="ChEBI" id="CHEBI:29105"/>
    </cofactor>
</comment>